<evidence type="ECO:0000313" key="4">
    <source>
        <dbReference type="Proteomes" id="UP000009022"/>
    </source>
</evidence>
<feature type="coiled-coil region" evidence="1">
    <location>
        <begin position="11"/>
        <end position="89"/>
    </location>
</feature>
<dbReference type="Proteomes" id="UP000009022">
    <property type="component" value="Unassembled WGS sequence"/>
</dbReference>
<dbReference type="GO" id="GO:0099158">
    <property type="term" value="P:regulation of recycling endosome localization within postsynapse"/>
    <property type="evidence" value="ECO:0000318"/>
    <property type="project" value="GO_Central"/>
</dbReference>
<feature type="region of interest" description="Disordered" evidence="2">
    <location>
        <begin position="305"/>
        <end position="333"/>
    </location>
</feature>
<feature type="coiled-coil region" evidence="1">
    <location>
        <begin position="123"/>
        <end position="153"/>
    </location>
</feature>
<evidence type="ECO:0000313" key="3">
    <source>
        <dbReference type="EMBL" id="EDV25816.1"/>
    </source>
</evidence>
<evidence type="ECO:0000256" key="2">
    <source>
        <dbReference type="SAM" id="MobiDB-lite"/>
    </source>
</evidence>
<dbReference type="PANTHER" id="PTHR18978">
    <property type="entry name" value="GRIP-1 ASSOCIATED PROTEIN 1"/>
    <property type="match status" value="1"/>
</dbReference>
<proteinExistence type="predicted"/>
<feature type="coiled-coil region" evidence="1">
    <location>
        <begin position="850"/>
        <end position="877"/>
    </location>
</feature>
<dbReference type="OrthoDB" id="6269447at2759"/>
<dbReference type="HOGENOM" id="CLU_304480_0_0_1"/>
<dbReference type="InterPro" id="IPR026204">
    <property type="entry name" value="GRIPAP1"/>
</dbReference>
<accession>B3RUI0</accession>
<keyword evidence="1" id="KW-0175">Coiled coil</keyword>
<evidence type="ECO:0000256" key="1">
    <source>
        <dbReference type="SAM" id="Coils"/>
    </source>
</evidence>
<dbReference type="GO" id="GO:0098978">
    <property type="term" value="C:glutamatergic synapse"/>
    <property type="evidence" value="ECO:0000318"/>
    <property type="project" value="GO_Central"/>
</dbReference>
<name>B3RUI0_TRIAD</name>
<feature type="coiled-coil region" evidence="1">
    <location>
        <begin position="942"/>
        <end position="969"/>
    </location>
</feature>
<dbReference type="eggNOG" id="ENOG502QTUD">
    <property type="taxonomic scope" value="Eukaryota"/>
</dbReference>
<keyword evidence="4" id="KW-1185">Reference proteome</keyword>
<protein>
    <recommendedName>
        <fullName evidence="5">GRIP domain-containing protein</fullName>
    </recommendedName>
</protein>
<dbReference type="InParanoid" id="B3RUI0"/>
<dbReference type="RefSeq" id="XP_002111849.1">
    <property type="nucleotide sequence ID" value="XM_002111813.1"/>
</dbReference>
<dbReference type="GO" id="GO:0098998">
    <property type="term" value="C:extrinsic component of postsynaptic early endosome membrane"/>
    <property type="evidence" value="ECO:0000318"/>
    <property type="project" value="GO_Central"/>
</dbReference>
<dbReference type="PhylomeDB" id="B3RUI0"/>
<feature type="coiled-coil region" evidence="1">
    <location>
        <begin position="696"/>
        <end position="727"/>
    </location>
</feature>
<dbReference type="GeneID" id="6752583"/>
<dbReference type="GO" id="GO:0099152">
    <property type="term" value="P:regulation of neurotransmitter receptor transport, endosome to postsynaptic membrane"/>
    <property type="evidence" value="ECO:0000318"/>
    <property type="project" value="GO_Central"/>
</dbReference>
<reference evidence="3 4" key="1">
    <citation type="journal article" date="2008" name="Nature">
        <title>The Trichoplax genome and the nature of placozoans.</title>
        <authorList>
            <person name="Srivastava M."/>
            <person name="Begovic E."/>
            <person name="Chapman J."/>
            <person name="Putnam N.H."/>
            <person name="Hellsten U."/>
            <person name="Kawashima T."/>
            <person name="Kuo A."/>
            <person name="Mitros T."/>
            <person name="Salamov A."/>
            <person name="Carpenter M.L."/>
            <person name="Signorovitch A.Y."/>
            <person name="Moreno M.A."/>
            <person name="Kamm K."/>
            <person name="Grimwood J."/>
            <person name="Schmutz J."/>
            <person name="Shapiro H."/>
            <person name="Grigoriev I.V."/>
            <person name="Buss L.W."/>
            <person name="Schierwater B."/>
            <person name="Dellaporta S.L."/>
            <person name="Rokhsar D.S."/>
        </authorList>
    </citation>
    <scope>NUCLEOTIDE SEQUENCE [LARGE SCALE GENOMIC DNA]</scope>
    <source>
        <strain evidence="3 4">Grell-BS-1999</strain>
    </source>
</reference>
<evidence type="ECO:0008006" key="5">
    <source>
        <dbReference type="Google" id="ProtNLM"/>
    </source>
</evidence>
<organism evidence="3 4">
    <name type="scientific">Trichoplax adhaerens</name>
    <name type="common">Trichoplax reptans</name>
    <dbReference type="NCBI Taxonomy" id="10228"/>
    <lineage>
        <taxon>Eukaryota</taxon>
        <taxon>Metazoa</taxon>
        <taxon>Placozoa</taxon>
        <taxon>Uniplacotomia</taxon>
        <taxon>Trichoplacea</taxon>
        <taxon>Trichoplacidae</taxon>
        <taxon>Trichoplax</taxon>
    </lineage>
</organism>
<feature type="coiled-coil region" evidence="1">
    <location>
        <begin position="555"/>
        <end position="656"/>
    </location>
</feature>
<gene>
    <name evidence="3" type="ORF">TRIADDRAFT_55297</name>
</gene>
<dbReference type="AlphaFoldDB" id="B3RUI0"/>
<dbReference type="CTD" id="6752583"/>
<dbReference type="STRING" id="10228.B3RUI0"/>
<feature type="compositionally biased region" description="Low complexity" evidence="2">
    <location>
        <begin position="307"/>
        <end position="333"/>
    </location>
</feature>
<dbReference type="KEGG" id="tad:TRIADDRAFT_55297"/>
<dbReference type="EMBL" id="DS985244">
    <property type="protein sequence ID" value="EDV25816.1"/>
    <property type="molecule type" value="Genomic_DNA"/>
</dbReference>
<sequence length="976" mass="112692">MSEGIVSTREFILLQKNLKELKSKNAQLQDSNNFLEKEAKNLRDKLDKQNYELNKATKLLAKSKKAKELADMAQELELTKQQMELVKENEGFRRQLDSYQGDLQDYVTKQQYQSLMEEKQKFAENYELIYTKLQKREEELRDLVTEYAQFKMRYDGVSNVRCTPGSPPTVTSGYTFGRRNSIDVEEDIRTLLYRSVEKEIGILTKLEPTVLFQTIRNSTEGEFDFLVQELNRCVHKAMPHLNKSSASSSPAVVKDVTGSFPALRANDLISFQQSDNDLILDGGNAEIDKSVPATNMFSSLDDFDPLNTVNNPTNSSSSQVYPQTNSLTPTLSNTTEFTPLVSAYGSSYYQAGDYKQRQSEEYNNANISPTIYANAPNRFQFPSSGIGSTQSLSLPEVANKEAEVTENRIRSNSSSAEPIEQQENDLGKNLDTYIQKLKDCLVKELAEKKSLKQELLETKDSITSEIAVLQRLLKEKDDELSSKQVRLDQIDLSMKEKVEEFQNLIVQKDQEIQKMVEAFQRVNLELQEDDNESVKSDDKALPVQNTVQADEGTKFREVKQELSRYKKKFKELEIELKQAKYVNDNLMENIHSMEQEVIKLKNSLDKANEVAQRRKSILDNMTVEHQRDSNQYKEEIESLQDELQEIRQVLHSKSDIEQDFSKELGQKSALIGKLQDKIKIMDNDKRQTDQMIINIRNDHEKNETSLISELEEVKDDLVRVKDSYELQWNEKEKENETLVENLQKVVGFKDQEIEQMKRMIEDLIADRRTVEKKSHDKMKDIRRLLKSERKRSDQLTEVLNYQQNTESTGSIRTSNISLNRVGSQPSLPTENNPIPSNDMDAAKMLTRNETKELLERVSKLQQTKRTLESRVQILEESGASLAEELTRKTKIFEGFVLQKRSAKPEPQRNIQAIESRLLEFVKYREKGDEGLREMNAKLQRVLEETIIKNLSLQKNIEEVSTELVKERARRTHFQTS</sequence>
<dbReference type="OMA" id="NGSKMMI"/>
<feature type="coiled-coil region" evidence="1">
    <location>
        <begin position="434"/>
        <end position="518"/>
    </location>
</feature>
<dbReference type="PANTHER" id="PTHR18978:SF1">
    <property type="entry name" value="GRIP1-ASSOCIATED PROTEIN 1"/>
    <property type="match status" value="1"/>
</dbReference>